<dbReference type="PATRIC" id="fig|545.12.peg.4940"/>
<protein>
    <submittedName>
        <fullName evidence="1">Uncharacterized protein</fullName>
    </submittedName>
</protein>
<evidence type="ECO:0000313" key="1">
    <source>
        <dbReference type="EMBL" id="CDZ86652.1"/>
    </source>
</evidence>
<sequence length="46" mass="5100">MSPYSGHLGHTRFAFFLPSANTFGCVISWQHELTLLESNARLSSTS</sequence>
<name>A0A078LMS8_CITKO</name>
<accession>A0A078LMS8</accession>
<reference evidence="1" key="1">
    <citation type="submission" date="2014-06" db="EMBL/GenBank/DDBJ databases">
        <authorList>
            <person name="Urmite Genomes Urmite Genomes"/>
        </authorList>
    </citation>
    <scope>NUCLEOTIDE SEQUENCE</scope>
</reference>
<dbReference type="AlphaFoldDB" id="A0A078LMS8"/>
<gene>
    <name evidence="1" type="ORF">BN1086_04904</name>
</gene>
<proteinExistence type="predicted"/>
<dbReference type="EMBL" id="LK931337">
    <property type="protein sequence ID" value="CDZ86652.1"/>
    <property type="molecule type" value="Genomic_DNA"/>
</dbReference>
<organism evidence="1">
    <name type="scientific">Citrobacter koseri</name>
    <name type="common">Citrobacter diversus</name>
    <dbReference type="NCBI Taxonomy" id="545"/>
    <lineage>
        <taxon>Bacteria</taxon>
        <taxon>Pseudomonadati</taxon>
        <taxon>Pseudomonadota</taxon>
        <taxon>Gammaproteobacteria</taxon>
        <taxon>Enterobacterales</taxon>
        <taxon>Enterobacteriaceae</taxon>
        <taxon>Citrobacter</taxon>
    </lineage>
</organism>